<dbReference type="InterPro" id="IPR033452">
    <property type="entry name" value="GH30_C"/>
</dbReference>
<dbReference type="Proteomes" id="UP000287352">
    <property type="component" value="Unassembled WGS sequence"/>
</dbReference>
<evidence type="ECO:0000313" key="4">
    <source>
        <dbReference type="EMBL" id="GCE14605.1"/>
    </source>
</evidence>
<sequence>MKTHIAHRWRLASLSTLIILVSISIQSFLPRSIAHADTIAQISLSNTHQTIDGFGGSGAQLGAYDLQSLPDATRTQILDLLFSQTNGAGLSIVRSEICGGADYNTDNFECKSIEPQQGTWNWSSDGEEIWLMNQAKNRGVSTFMSTSWSPPAWMKTNNSTVGGTLSSDKYQAYADYLTQYVLNYKSRFGIDMYALSPQNEPDSNSTWPSSLMDGNQLKDFIHNYLKPDFQQNNITTKIIMPEVGNWSNVPSYANPILTDSNTSNDVDIMAGHSYDGHYDPLANTQGKPIWESEVSSGDPNDSGMGSGLSWAMKVHNFMVTTQASAWLYWEFISQRCCADQQYSLISVDFNNNTYIANKRLFTLGNYSRFVRPGYQRIDVTENPTSGVYLSAYKDPASSKVVVVAINQNGGDQALSLQTSDFQSSSLTPYVTSSTQNLAQQTPVTATGNTFAVTLPAQSVTTFVGDVSVGGTSNLVQDPGFENQTNSTLSSPWSRLEGSGSVGVDYHLAGYPHGGNNDGWISSASGWTSIGQSISVTPNTNYTLSCWERDSNNITGYLGVYYTSSKTAGPKTETSFSGSSTYTLRSETFNSGSNNSVTMYIGYPGVANSYLVADDCSVTAS</sequence>
<feature type="compositionally biased region" description="Polar residues" evidence="1">
    <location>
        <begin position="474"/>
        <end position="492"/>
    </location>
</feature>
<dbReference type="InterPro" id="IPR039514">
    <property type="entry name" value="6GAL-like"/>
</dbReference>
<dbReference type="Gene3D" id="3.20.20.80">
    <property type="entry name" value="Glycosidases"/>
    <property type="match status" value="1"/>
</dbReference>
<feature type="region of interest" description="Disordered" evidence="1">
    <location>
        <begin position="474"/>
        <end position="493"/>
    </location>
</feature>
<organism evidence="4 5">
    <name type="scientific">Tengunoibacter tsumagoiensis</name>
    <dbReference type="NCBI Taxonomy" id="2014871"/>
    <lineage>
        <taxon>Bacteria</taxon>
        <taxon>Bacillati</taxon>
        <taxon>Chloroflexota</taxon>
        <taxon>Ktedonobacteria</taxon>
        <taxon>Ktedonobacterales</taxon>
        <taxon>Dictyobacteraceae</taxon>
        <taxon>Tengunoibacter</taxon>
    </lineage>
</organism>
<dbReference type="SUPFAM" id="SSF51445">
    <property type="entry name" value="(Trans)glycosidases"/>
    <property type="match status" value="1"/>
</dbReference>
<dbReference type="EMBL" id="BIFR01000002">
    <property type="protein sequence ID" value="GCE14605.1"/>
    <property type="molecule type" value="Genomic_DNA"/>
</dbReference>
<dbReference type="GO" id="GO:0004553">
    <property type="term" value="F:hydrolase activity, hydrolyzing O-glycosyl compounds"/>
    <property type="evidence" value="ECO:0007669"/>
    <property type="project" value="InterPro"/>
</dbReference>
<gene>
    <name evidence="4" type="ORF">KTT_44640</name>
</gene>
<evidence type="ECO:0000313" key="5">
    <source>
        <dbReference type="Proteomes" id="UP000287352"/>
    </source>
</evidence>
<feature type="domain" description="Endo-beta-1,6-galactanase-like" evidence="2">
    <location>
        <begin position="41"/>
        <end position="254"/>
    </location>
</feature>
<comment type="caution">
    <text evidence="4">The sequence shown here is derived from an EMBL/GenBank/DDBJ whole genome shotgun (WGS) entry which is preliminary data.</text>
</comment>
<dbReference type="InterPro" id="IPR017853">
    <property type="entry name" value="GH"/>
</dbReference>
<dbReference type="Gene3D" id="2.60.120.260">
    <property type="entry name" value="Galactose-binding domain-like"/>
    <property type="match status" value="1"/>
</dbReference>
<evidence type="ECO:0000259" key="2">
    <source>
        <dbReference type="Pfam" id="PF14587"/>
    </source>
</evidence>
<dbReference type="InterPro" id="IPR039743">
    <property type="entry name" value="6GAL/EXGAL"/>
</dbReference>
<dbReference type="AlphaFoldDB" id="A0A402A6G0"/>
<proteinExistence type="predicted"/>
<dbReference type="InterPro" id="IPR013780">
    <property type="entry name" value="Glyco_hydro_b"/>
</dbReference>
<accession>A0A402A6G0</accession>
<evidence type="ECO:0000256" key="1">
    <source>
        <dbReference type="SAM" id="MobiDB-lite"/>
    </source>
</evidence>
<keyword evidence="5" id="KW-1185">Reference proteome</keyword>
<dbReference type="PANTHER" id="PTHR42767">
    <property type="entry name" value="ENDO-BETA-1,6-GALACTANASE"/>
    <property type="match status" value="1"/>
</dbReference>
<reference evidence="5" key="1">
    <citation type="submission" date="2018-12" db="EMBL/GenBank/DDBJ databases">
        <title>Tengunoibacter tsumagoiensis gen. nov., sp. nov., Dictyobacter kobayashii sp. nov., D. alpinus sp. nov., and D. joshuensis sp. nov. and description of Dictyobacteraceae fam. nov. within the order Ktedonobacterales isolated from Tengu-no-mugimeshi.</title>
        <authorList>
            <person name="Wang C.M."/>
            <person name="Zheng Y."/>
            <person name="Sakai Y."/>
            <person name="Toyoda A."/>
            <person name="Minakuchi Y."/>
            <person name="Abe K."/>
            <person name="Yokota A."/>
            <person name="Yabe S."/>
        </authorList>
    </citation>
    <scope>NUCLEOTIDE SEQUENCE [LARGE SCALE GENOMIC DNA]</scope>
    <source>
        <strain evidence="5">Uno3</strain>
    </source>
</reference>
<dbReference type="Gene3D" id="2.60.40.1180">
    <property type="entry name" value="Golgi alpha-mannosidase II"/>
    <property type="match status" value="1"/>
</dbReference>
<dbReference type="PANTHER" id="PTHR42767:SF1">
    <property type="entry name" value="ENDO-BETA-1,6-GALACTANASE-LIKE DOMAIN-CONTAINING PROTEIN"/>
    <property type="match status" value="1"/>
</dbReference>
<evidence type="ECO:0000259" key="3">
    <source>
        <dbReference type="Pfam" id="PF17189"/>
    </source>
</evidence>
<dbReference type="RefSeq" id="WP_161975671.1">
    <property type="nucleotide sequence ID" value="NZ_BIFR01000002.1"/>
</dbReference>
<dbReference type="SUPFAM" id="SSF51011">
    <property type="entry name" value="Glycosyl hydrolase domain"/>
    <property type="match status" value="1"/>
</dbReference>
<dbReference type="Pfam" id="PF17189">
    <property type="entry name" value="Glyco_hydro_30C"/>
    <property type="match status" value="1"/>
</dbReference>
<name>A0A402A6G0_9CHLR</name>
<feature type="domain" description="Glycosyl hydrolase family 30 beta sandwich" evidence="3">
    <location>
        <begin position="375"/>
        <end position="462"/>
    </location>
</feature>
<protein>
    <submittedName>
        <fullName evidence="4">Xylan degradation protein</fullName>
    </submittedName>
</protein>
<dbReference type="Pfam" id="PF14587">
    <property type="entry name" value="Glyco_hydr_30_2"/>
    <property type="match status" value="1"/>
</dbReference>